<dbReference type="InterPro" id="IPR032454">
    <property type="entry name" value="Histone_H2A_C"/>
</dbReference>
<feature type="domain" description="Histone H2A C-terminal" evidence="3">
    <location>
        <begin position="152"/>
        <end position="175"/>
    </location>
</feature>
<reference evidence="4" key="1">
    <citation type="submission" date="2023-03" db="EMBL/GenBank/DDBJ databases">
        <title>Massive genome expansion in bonnet fungi (Mycena s.s.) driven by repeated elements and novel gene families across ecological guilds.</title>
        <authorList>
            <consortium name="Lawrence Berkeley National Laboratory"/>
            <person name="Harder C.B."/>
            <person name="Miyauchi S."/>
            <person name="Viragh M."/>
            <person name="Kuo A."/>
            <person name="Thoen E."/>
            <person name="Andreopoulos B."/>
            <person name="Lu D."/>
            <person name="Skrede I."/>
            <person name="Drula E."/>
            <person name="Henrissat B."/>
            <person name="Morin E."/>
            <person name="Kohler A."/>
            <person name="Barry K."/>
            <person name="LaButti K."/>
            <person name="Morin E."/>
            <person name="Salamov A."/>
            <person name="Lipzen A."/>
            <person name="Mereny Z."/>
            <person name="Hegedus B."/>
            <person name="Baldrian P."/>
            <person name="Stursova M."/>
            <person name="Weitz H."/>
            <person name="Taylor A."/>
            <person name="Grigoriev I.V."/>
            <person name="Nagy L.G."/>
            <person name="Martin F."/>
            <person name="Kauserud H."/>
        </authorList>
    </citation>
    <scope>NUCLEOTIDE SEQUENCE</scope>
    <source>
        <strain evidence="4">9144</strain>
    </source>
</reference>
<evidence type="ECO:0000313" key="5">
    <source>
        <dbReference type="Proteomes" id="UP001219525"/>
    </source>
</evidence>
<keyword evidence="1" id="KW-0472">Membrane</keyword>
<sequence>MVTPHFWVMFAVVPLATSRSLTVATTPTTIKGYFRSWKDTALFALFIVFTLKACARICVSGLLFGSETRRPLPSPSTSASPLDDDGWAVAQRPPPLHANPAALVVAYTRWLFVSPVLHETLLAPTDEELGKVSCILARALASWLVLLLMPPQLLGSVVISQGGVVPHIDPSLLPARRVRLTPI</sequence>
<evidence type="ECO:0000256" key="2">
    <source>
        <dbReference type="SAM" id="SignalP"/>
    </source>
</evidence>
<gene>
    <name evidence="4" type="ORF">GGX14DRAFT_667367</name>
</gene>
<proteinExistence type="predicted"/>
<evidence type="ECO:0000256" key="1">
    <source>
        <dbReference type="SAM" id="Phobius"/>
    </source>
</evidence>
<dbReference type="AlphaFoldDB" id="A0AAD6V1Y5"/>
<keyword evidence="5" id="KW-1185">Reference proteome</keyword>
<keyword evidence="1" id="KW-0812">Transmembrane</keyword>
<dbReference type="Pfam" id="PF16211">
    <property type="entry name" value="Histone_H2A_C"/>
    <property type="match status" value="1"/>
</dbReference>
<organism evidence="4 5">
    <name type="scientific">Mycena pura</name>
    <dbReference type="NCBI Taxonomy" id="153505"/>
    <lineage>
        <taxon>Eukaryota</taxon>
        <taxon>Fungi</taxon>
        <taxon>Dikarya</taxon>
        <taxon>Basidiomycota</taxon>
        <taxon>Agaricomycotina</taxon>
        <taxon>Agaricomycetes</taxon>
        <taxon>Agaricomycetidae</taxon>
        <taxon>Agaricales</taxon>
        <taxon>Marasmiineae</taxon>
        <taxon>Mycenaceae</taxon>
        <taxon>Mycena</taxon>
    </lineage>
</organism>
<feature type="signal peptide" evidence="2">
    <location>
        <begin position="1"/>
        <end position="18"/>
    </location>
</feature>
<dbReference type="EMBL" id="JARJCW010000076">
    <property type="protein sequence ID" value="KAJ7197718.1"/>
    <property type="molecule type" value="Genomic_DNA"/>
</dbReference>
<dbReference type="Proteomes" id="UP001219525">
    <property type="component" value="Unassembled WGS sequence"/>
</dbReference>
<keyword evidence="2" id="KW-0732">Signal</keyword>
<keyword evidence="1" id="KW-1133">Transmembrane helix</keyword>
<evidence type="ECO:0000313" key="4">
    <source>
        <dbReference type="EMBL" id="KAJ7197718.1"/>
    </source>
</evidence>
<evidence type="ECO:0000259" key="3">
    <source>
        <dbReference type="Pfam" id="PF16211"/>
    </source>
</evidence>
<comment type="caution">
    <text evidence="4">The sequence shown here is derived from an EMBL/GenBank/DDBJ whole genome shotgun (WGS) entry which is preliminary data.</text>
</comment>
<name>A0AAD6V1Y5_9AGAR</name>
<feature type="transmembrane region" description="Helical" evidence="1">
    <location>
        <begin position="40"/>
        <end position="64"/>
    </location>
</feature>
<feature type="chain" id="PRO_5042227327" description="Histone H2A C-terminal domain-containing protein" evidence="2">
    <location>
        <begin position="19"/>
        <end position="183"/>
    </location>
</feature>
<protein>
    <recommendedName>
        <fullName evidence="3">Histone H2A C-terminal domain-containing protein</fullName>
    </recommendedName>
</protein>
<accession>A0AAD6V1Y5</accession>